<proteinExistence type="predicted"/>
<organism evidence="1 2">
    <name type="scientific">Candidatus Sulfotelmatobacter kueseliae</name>
    <dbReference type="NCBI Taxonomy" id="2042962"/>
    <lineage>
        <taxon>Bacteria</taxon>
        <taxon>Pseudomonadati</taxon>
        <taxon>Acidobacteriota</taxon>
        <taxon>Terriglobia</taxon>
        <taxon>Terriglobales</taxon>
        <taxon>Candidatus Korobacteraceae</taxon>
        <taxon>Candidatus Sulfotelmatobacter</taxon>
    </lineage>
</organism>
<evidence type="ECO:0000313" key="1">
    <source>
        <dbReference type="EMBL" id="SPF41513.1"/>
    </source>
</evidence>
<reference evidence="2" key="1">
    <citation type="submission" date="2018-02" db="EMBL/GenBank/DDBJ databases">
        <authorList>
            <person name="Hausmann B."/>
        </authorList>
    </citation>
    <scope>NUCLEOTIDE SEQUENCE [LARGE SCALE GENOMIC DNA]</scope>
    <source>
        <strain evidence="2">Peat soil MAG SbA1</strain>
    </source>
</reference>
<gene>
    <name evidence="1" type="ORF">SBA1_360069</name>
</gene>
<name>A0A2U3KPA0_9BACT</name>
<dbReference type="Proteomes" id="UP000238701">
    <property type="component" value="Unassembled WGS sequence"/>
</dbReference>
<accession>A0A2U3KPA0</accession>
<evidence type="ECO:0000313" key="2">
    <source>
        <dbReference type="Proteomes" id="UP000238701"/>
    </source>
</evidence>
<dbReference type="EMBL" id="OMOD01000129">
    <property type="protein sequence ID" value="SPF41513.1"/>
    <property type="molecule type" value="Genomic_DNA"/>
</dbReference>
<dbReference type="AlphaFoldDB" id="A0A2U3KPA0"/>
<protein>
    <recommendedName>
        <fullName evidence="3">HEAT repeat domain-containing protein</fullName>
    </recommendedName>
</protein>
<evidence type="ECO:0008006" key="3">
    <source>
        <dbReference type="Google" id="ProtNLM"/>
    </source>
</evidence>
<sequence>MSLPSRERRLNSTRIVLVSIIAAFVTVTAAPGQQASASGAIRAELLAQLRSDDAEVRMEAFKQLRSDPTALRDPKVKAALISLLDRENREPVFGEEEDYADYTSWLLIIRLLQQPPIGCG</sequence>